<evidence type="ECO:0008006" key="3">
    <source>
        <dbReference type="Google" id="ProtNLM"/>
    </source>
</evidence>
<evidence type="ECO:0000313" key="2">
    <source>
        <dbReference type="Proteomes" id="UP001606210"/>
    </source>
</evidence>
<dbReference type="Proteomes" id="UP001606210">
    <property type="component" value="Unassembled WGS sequence"/>
</dbReference>
<name>A0ABW7FD16_9BURK</name>
<accession>A0ABW7FD16</accession>
<sequence length="415" mass="45185">MASLVEWRNAVLDATDGAERFLRSAVERYRLWLKEYGDNEAAAALATASRSLPGIASLDDLEALCKALAGVPLPVGFFSDGSSRLPRPVEKEAPPPPPAELSVAFLKFQIDGEAAANIHHLAPQVLHDLEIEVRVSRWPTLAERLRLSPVSTELRSTYDLSEFVFERPVGEAPFILMQRGRAVLQLAQGLSTRPYEFKYSAAFEPTVAEQPVSVVGHRTLLIEGLDVKVNPITGYVAVDQKLLKIRDDVRRAALVNAQELTDLLEILTVLGGLAGRAVQDAEFDGVWSEARFQDEVRKELRRNPRIGADLAEHPKAAGGITDLNFHDIVIELKSTPSGLKKVSDCQGYVEQTASYAVAKGKRVAVLCVLDCTMKTTAPLPAADGISILFSAPPAEIAVITILVQGNLTRPSKLSR</sequence>
<organism evidence="1 2">
    <name type="scientific">Pelomonas parva</name>
    <dbReference type="NCBI Taxonomy" id="3299032"/>
    <lineage>
        <taxon>Bacteria</taxon>
        <taxon>Pseudomonadati</taxon>
        <taxon>Pseudomonadota</taxon>
        <taxon>Betaproteobacteria</taxon>
        <taxon>Burkholderiales</taxon>
        <taxon>Sphaerotilaceae</taxon>
        <taxon>Roseateles</taxon>
    </lineage>
</organism>
<dbReference type="RefSeq" id="WP_394484684.1">
    <property type="nucleotide sequence ID" value="NZ_JBIGHV010000015.1"/>
</dbReference>
<reference evidence="1 2" key="1">
    <citation type="submission" date="2024-08" db="EMBL/GenBank/DDBJ databases">
        <authorList>
            <person name="Lu H."/>
        </authorList>
    </citation>
    <scope>NUCLEOTIDE SEQUENCE [LARGE SCALE GENOMIC DNA]</scope>
    <source>
        <strain evidence="1 2">LYH14W</strain>
    </source>
</reference>
<protein>
    <recommendedName>
        <fullName evidence="3">Restriction endonuclease</fullName>
    </recommendedName>
</protein>
<dbReference type="EMBL" id="JBIGHV010000015">
    <property type="protein sequence ID" value="MFG6433710.1"/>
    <property type="molecule type" value="Genomic_DNA"/>
</dbReference>
<evidence type="ECO:0000313" key="1">
    <source>
        <dbReference type="EMBL" id="MFG6433710.1"/>
    </source>
</evidence>
<proteinExistence type="predicted"/>
<gene>
    <name evidence="1" type="ORF">ACG00Y_27655</name>
</gene>
<keyword evidence="2" id="KW-1185">Reference proteome</keyword>
<comment type="caution">
    <text evidence="1">The sequence shown here is derived from an EMBL/GenBank/DDBJ whole genome shotgun (WGS) entry which is preliminary data.</text>
</comment>